<protein>
    <submittedName>
        <fullName evidence="1">Uncharacterized protein</fullName>
    </submittedName>
</protein>
<evidence type="ECO:0000313" key="1">
    <source>
        <dbReference type="EMBL" id="RKF71568.1"/>
    </source>
</evidence>
<accession>A0A420IAM3</accession>
<dbReference type="Proteomes" id="UP000285326">
    <property type="component" value="Unassembled WGS sequence"/>
</dbReference>
<gene>
    <name evidence="1" type="ORF">GcM1_250004</name>
</gene>
<reference evidence="1 2" key="1">
    <citation type="journal article" date="2018" name="BMC Genomics">
        <title>Comparative genome analyses reveal sequence features reflecting distinct modes of host-adaptation between dicot and monocot powdery mildew.</title>
        <authorList>
            <person name="Wu Y."/>
            <person name="Ma X."/>
            <person name="Pan Z."/>
            <person name="Kale S.D."/>
            <person name="Song Y."/>
            <person name="King H."/>
            <person name="Zhang Q."/>
            <person name="Presley C."/>
            <person name="Deng X."/>
            <person name="Wei C.I."/>
            <person name="Xiao S."/>
        </authorList>
    </citation>
    <scope>NUCLEOTIDE SEQUENCE [LARGE SCALE GENOMIC DNA]</scope>
    <source>
        <strain evidence="1">UMSG1</strain>
    </source>
</reference>
<name>A0A420IAM3_9PEZI</name>
<proteinExistence type="predicted"/>
<organism evidence="1 2">
    <name type="scientific">Golovinomyces cichoracearum</name>
    <dbReference type="NCBI Taxonomy" id="62708"/>
    <lineage>
        <taxon>Eukaryota</taxon>
        <taxon>Fungi</taxon>
        <taxon>Dikarya</taxon>
        <taxon>Ascomycota</taxon>
        <taxon>Pezizomycotina</taxon>
        <taxon>Leotiomycetes</taxon>
        <taxon>Erysiphales</taxon>
        <taxon>Erysiphaceae</taxon>
        <taxon>Golovinomyces</taxon>
    </lineage>
</organism>
<dbReference type="AlphaFoldDB" id="A0A420IAM3"/>
<comment type="caution">
    <text evidence="1">The sequence shown here is derived from an EMBL/GenBank/DDBJ whole genome shotgun (WGS) entry which is preliminary data.</text>
</comment>
<evidence type="ECO:0000313" key="2">
    <source>
        <dbReference type="Proteomes" id="UP000285326"/>
    </source>
</evidence>
<dbReference type="EMBL" id="MCBS01025079">
    <property type="protein sequence ID" value="RKF71568.1"/>
    <property type="molecule type" value="Genomic_DNA"/>
</dbReference>
<sequence length="148" mass="16710">MLPKLIFLFTEYDWCQELNLTKLEPGSNGLSINKGLKCGLFERTIEANGKFSDWNANPRPAEKSGTSGPNPELRFAYFANLISSTPTGPSLYILMTDMFLRFYPKYKPTSALSHASKKPKCLFFDERGNTQAMGSKSTLAEREAIWRL</sequence>